<protein>
    <submittedName>
        <fullName evidence="1">Uncharacterized protein</fullName>
    </submittedName>
</protein>
<dbReference type="EMBL" id="CP050124">
    <property type="protein sequence ID" value="QIP38870.1"/>
    <property type="molecule type" value="Genomic_DNA"/>
</dbReference>
<evidence type="ECO:0000313" key="1">
    <source>
        <dbReference type="EMBL" id="QIP38870.1"/>
    </source>
</evidence>
<dbReference type="Proteomes" id="UP001230933">
    <property type="component" value="Chromosome"/>
</dbReference>
<dbReference type="EMBL" id="CP124545">
    <property type="protein sequence ID" value="WGV51126.1"/>
    <property type="molecule type" value="Genomic_DNA"/>
</dbReference>
<reference evidence="1 3" key="1">
    <citation type="submission" date="2020-03" db="EMBL/GenBank/DDBJ databases">
        <title>Screen low temperature-resistant strains for efficient degradation of petroleum hydrocarbons under the low temperature.</title>
        <authorList>
            <person name="Wang Y."/>
            <person name="Chen J."/>
        </authorList>
    </citation>
    <scope>NUCLEOTIDE SEQUENCE [LARGE SCALE GENOMIC DNA]</scope>
    <source>
        <strain evidence="1 3">KB1</strain>
    </source>
</reference>
<name>A0A1F2PT57_RHOER</name>
<dbReference type="RefSeq" id="WP_003944354.1">
    <property type="nucleotide sequence ID" value="NZ_AP018733.1"/>
</dbReference>
<gene>
    <name evidence="1" type="ORF">G9444_1626</name>
    <name evidence="2" type="ORF">QIE55_07900</name>
</gene>
<dbReference type="AlphaFoldDB" id="A0A1F2PT57"/>
<evidence type="ECO:0000313" key="2">
    <source>
        <dbReference type="EMBL" id="WGV51126.1"/>
    </source>
</evidence>
<evidence type="ECO:0000313" key="3">
    <source>
        <dbReference type="Proteomes" id="UP000502345"/>
    </source>
</evidence>
<organism evidence="1 3">
    <name type="scientific">Rhodococcus erythropolis</name>
    <name type="common">Arthrobacter picolinophilus</name>
    <dbReference type="NCBI Taxonomy" id="1833"/>
    <lineage>
        <taxon>Bacteria</taxon>
        <taxon>Bacillati</taxon>
        <taxon>Actinomycetota</taxon>
        <taxon>Actinomycetes</taxon>
        <taxon>Mycobacteriales</taxon>
        <taxon>Nocardiaceae</taxon>
        <taxon>Rhodococcus</taxon>
        <taxon>Rhodococcus erythropolis group</taxon>
    </lineage>
</organism>
<dbReference type="Proteomes" id="UP000502345">
    <property type="component" value="Chromosome"/>
</dbReference>
<reference evidence="2" key="2">
    <citation type="submission" date="2023-08" db="EMBL/GenBank/DDBJ databases">
        <title>Isolation and Characterization of Rhodococcus erythropolis MGMM8.</title>
        <authorList>
            <person name="Diabankana R.G.C."/>
            <person name="Afordoanyi D.M."/>
            <person name="Validov S.Z."/>
        </authorList>
    </citation>
    <scope>NUCLEOTIDE SEQUENCE</scope>
    <source>
        <strain evidence="2">MGMM8</strain>
    </source>
</reference>
<sequence>MGSLDTGSLSTESLEDLNLGKISELLKLGITAVSFITALNSLS</sequence>
<dbReference type="GeneID" id="79382901"/>
<proteinExistence type="predicted"/>
<accession>A0A1F2PT57</accession>